<keyword evidence="1" id="KW-1133">Transmembrane helix</keyword>
<gene>
    <name evidence="2" type="ORF">HRbin17_00998</name>
</gene>
<keyword evidence="1" id="KW-0812">Transmembrane</keyword>
<keyword evidence="1" id="KW-0472">Membrane</keyword>
<name>A0A2H5XBD9_9BACT</name>
<proteinExistence type="predicted"/>
<comment type="caution">
    <text evidence="2">The sequence shown here is derived from an EMBL/GenBank/DDBJ whole genome shotgun (WGS) entry which is preliminary data.</text>
</comment>
<protein>
    <submittedName>
        <fullName evidence="2">Uncharacterized protein</fullName>
    </submittedName>
</protein>
<dbReference type="AlphaFoldDB" id="A0A2H5XBD9"/>
<feature type="transmembrane region" description="Helical" evidence="1">
    <location>
        <begin position="12"/>
        <end position="29"/>
    </location>
</feature>
<evidence type="ECO:0000313" key="2">
    <source>
        <dbReference type="EMBL" id="GBC98485.1"/>
    </source>
</evidence>
<evidence type="ECO:0000256" key="1">
    <source>
        <dbReference type="SAM" id="Phobius"/>
    </source>
</evidence>
<reference evidence="3" key="1">
    <citation type="submission" date="2017-09" db="EMBL/GenBank/DDBJ databases">
        <title>Metaegenomics of thermophilic ammonia-oxidizing enrichment culture.</title>
        <authorList>
            <person name="Kato S."/>
            <person name="Suzuki K."/>
        </authorList>
    </citation>
    <scope>NUCLEOTIDE SEQUENCE [LARGE SCALE GENOMIC DNA]</scope>
</reference>
<sequence>MTADEVTEMVKWLIAVVVAAAVVAMLVYFRQQRRRTQPQPEAAGDPFTIPKPQRIETAIATLEQILDETDDPVIREAVQNRLKQLRAEQQRSQQR</sequence>
<dbReference type="Proteomes" id="UP000236173">
    <property type="component" value="Unassembled WGS sequence"/>
</dbReference>
<organism evidence="2 3">
    <name type="scientific">Candidatus Fervidibacter japonicus</name>
    <dbReference type="NCBI Taxonomy" id="2035412"/>
    <lineage>
        <taxon>Bacteria</taxon>
        <taxon>Candidatus Fervidibacterota</taxon>
        <taxon>Candidatus Fervidibacter</taxon>
    </lineage>
</organism>
<dbReference type="EMBL" id="BEHT01000011">
    <property type="protein sequence ID" value="GBC98485.1"/>
    <property type="molecule type" value="Genomic_DNA"/>
</dbReference>
<accession>A0A2H5XBD9</accession>
<evidence type="ECO:0000313" key="3">
    <source>
        <dbReference type="Proteomes" id="UP000236173"/>
    </source>
</evidence>